<evidence type="ECO:0000256" key="2">
    <source>
        <dbReference type="SAM" id="Phobius"/>
    </source>
</evidence>
<feature type="region of interest" description="Disordered" evidence="1">
    <location>
        <begin position="55"/>
        <end position="86"/>
    </location>
</feature>
<keyword evidence="2" id="KW-0472">Membrane</keyword>
<protein>
    <submittedName>
        <fullName evidence="3">Uncharacterized protein</fullName>
    </submittedName>
</protein>
<evidence type="ECO:0000313" key="3">
    <source>
        <dbReference type="EMBL" id="RZC55703.1"/>
    </source>
</evidence>
<evidence type="ECO:0000256" key="1">
    <source>
        <dbReference type="SAM" id="MobiDB-lite"/>
    </source>
</evidence>
<keyword evidence="2" id="KW-1133">Transmembrane helix</keyword>
<evidence type="ECO:0000313" key="4">
    <source>
        <dbReference type="Proteomes" id="UP000316621"/>
    </source>
</evidence>
<organism evidence="3 4">
    <name type="scientific">Papaver somniferum</name>
    <name type="common">Opium poppy</name>
    <dbReference type="NCBI Taxonomy" id="3469"/>
    <lineage>
        <taxon>Eukaryota</taxon>
        <taxon>Viridiplantae</taxon>
        <taxon>Streptophyta</taxon>
        <taxon>Embryophyta</taxon>
        <taxon>Tracheophyta</taxon>
        <taxon>Spermatophyta</taxon>
        <taxon>Magnoliopsida</taxon>
        <taxon>Ranunculales</taxon>
        <taxon>Papaveraceae</taxon>
        <taxon>Papaveroideae</taxon>
        <taxon>Papaver</taxon>
    </lineage>
</organism>
<keyword evidence="4" id="KW-1185">Reference proteome</keyword>
<feature type="transmembrane region" description="Helical" evidence="2">
    <location>
        <begin position="6"/>
        <end position="25"/>
    </location>
</feature>
<dbReference type="Gramene" id="RZC55703">
    <property type="protein sequence ID" value="RZC55703"/>
    <property type="gene ID" value="C5167_014563"/>
</dbReference>
<dbReference type="EMBL" id="CM010717">
    <property type="protein sequence ID" value="RZC55703.1"/>
    <property type="molecule type" value="Genomic_DNA"/>
</dbReference>
<sequence length="132" mass="15371">MGTSVYIGNGIRVCSGIVVLVSPGVRIEKFRMLMHYGDYYNVQLLKQEIGDNHSLKNSRKRKEERIAEHNQKRHCSKNNANDNDQWRDIIGTDESMDVTSDDEDHYQMCVLKIENESFVGTEIVRPLMYYKI</sequence>
<keyword evidence="2" id="KW-0812">Transmembrane</keyword>
<feature type="compositionally biased region" description="Basic and acidic residues" evidence="1">
    <location>
        <begin position="61"/>
        <end position="70"/>
    </location>
</feature>
<reference evidence="3 4" key="1">
    <citation type="journal article" date="2018" name="Science">
        <title>The opium poppy genome and morphinan production.</title>
        <authorList>
            <person name="Guo L."/>
            <person name="Winzer T."/>
            <person name="Yang X."/>
            <person name="Li Y."/>
            <person name="Ning Z."/>
            <person name="He Z."/>
            <person name="Teodor R."/>
            <person name="Lu Y."/>
            <person name="Bowser T.A."/>
            <person name="Graham I.A."/>
            <person name="Ye K."/>
        </authorList>
    </citation>
    <scope>NUCLEOTIDE SEQUENCE [LARGE SCALE GENOMIC DNA]</scope>
    <source>
        <strain evidence="4">cv. HN1</strain>
        <tissue evidence="3">Leaves</tissue>
    </source>
</reference>
<gene>
    <name evidence="3" type="ORF">C5167_014563</name>
</gene>
<dbReference type="AlphaFoldDB" id="A0A4Y7J3J0"/>
<name>A0A4Y7J3J0_PAPSO</name>
<proteinExistence type="predicted"/>
<accession>A0A4Y7J3J0</accession>
<dbReference type="Proteomes" id="UP000316621">
    <property type="component" value="Chromosome 3"/>
</dbReference>